<dbReference type="InParanoid" id="T0QBW8"/>
<organism evidence="2 3">
    <name type="scientific">Saprolegnia diclina (strain VS20)</name>
    <dbReference type="NCBI Taxonomy" id="1156394"/>
    <lineage>
        <taxon>Eukaryota</taxon>
        <taxon>Sar</taxon>
        <taxon>Stramenopiles</taxon>
        <taxon>Oomycota</taxon>
        <taxon>Saprolegniomycetes</taxon>
        <taxon>Saprolegniales</taxon>
        <taxon>Saprolegniaceae</taxon>
        <taxon>Saprolegnia</taxon>
    </lineage>
</organism>
<dbReference type="AlphaFoldDB" id="T0QBW8"/>
<dbReference type="Pfam" id="PF09414">
    <property type="entry name" value="RNA_ligase"/>
    <property type="match status" value="1"/>
</dbReference>
<dbReference type="GeneID" id="19951934"/>
<dbReference type="Gene3D" id="3.30.470.30">
    <property type="entry name" value="DNA ligase/mRNA capping enzyme"/>
    <property type="match status" value="1"/>
</dbReference>
<dbReference type="InterPro" id="IPR021122">
    <property type="entry name" value="RNA_ligase_dom_REL/Rnl2"/>
</dbReference>
<dbReference type="RefSeq" id="XP_008615459.1">
    <property type="nucleotide sequence ID" value="XM_008617237.1"/>
</dbReference>
<proteinExistence type="predicted"/>
<dbReference type="OrthoDB" id="10005335at2759"/>
<feature type="domain" description="RNA ligase" evidence="1">
    <location>
        <begin position="46"/>
        <end position="236"/>
    </location>
</feature>
<dbReference type="Proteomes" id="UP000030762">
    <property type="component" value="Unassembled WGS sequence"/>
</dbReference>
<name>T0QBW8_SAPDV</name>
<reference evidence="2 3" key="1">
    <citation type="submission" date="2012-04" db="EMBL/GenBank/DDBJ databases">
        <title>The Genome Sequence of Saprolegnia declina VS20.</title>
        <authorList>
            <consortium name="The Broad Institute Genome Sequencing Platform"/>
            <person name="Russ C."/>
            <person name="Nusbaum C."/>
            <person name="Tyler B."/>
            <person name="van West P."/>
            <person name="Dieguez-Uribeondo J."/>
            <person name="de Bruijn I."/>
            <person name="Tripathy S."/>
            <person name="Jiang R."/>
            <person name="Young S.K."/>
            <person name="Zeng Q."/>
            <person name="Gargeya S."/>
            <person name="Fitzgerald M."/>
            <person name="Haas B."/>
            <person name="Abouelleil A."/>
            <person name="Alvarado L."/>
            <person name="Arachchi H.M."/>
            <person name="Berlin A."/>
            <person name="Chapman S.B."/>
            <person name="Goldberg J."/>
            <person name="Griggs A."/>
            <person name="Gujja S."/>
            <person name="Hansen M."/>
            <person name="Howarth C."/>
            <person name="Imamovic A."/>
            <person name="Larimer J."/>
            <person name="McCowen C."/>
            <person name="Montmayeur A."/>
            <person name="Murphy C."/>
            <person name="Neiman D."/>
            <person name="Pearson M."/>
            <person name="Priest M."/>
            <person name="Roberts A."/>
            <person name="Saif S."/>
            <person name="Shea T."/>
            <person name="Sisk P."/>
            <person name="Sykes S."/>
            <person name="Wortman J."/>
            <person name="Nusbaum C."/>
            <person name="Birren B."/>
        </authorList>
    </citation>
    <scope>NUCLEOTIDE SEQUENCE [LARGE SCALE GENOMIC DNA]</scope>
    <source>
        <strain evidence="2 3">VS20</strain>
    </source>
</reference>
<dbReference type="EMBL" id="JH767171">
    <property type="protein sequence ID" value="EQC31020.1"/>
    <property type="molecule type" value="Genomic_DNA"/>
</dbReference>
<dbReference type="VEuPathDB" id="FungiDB:SDRG_11207"/>
<sequence length="348" mass="37920">MIPFPSISQFRHLVAAVTERIQYVGRDPGADRAIFDTTRPLPTLTFTGTIKLHGSNTAVVFQGDRPMQFQSRSRDLSVTSDYAGFAAAMTSHATELRQLHAAICRVTNCACDASIAIYGEWCGGSIQGGVALAQLPKMFVYFAINVDGRWLDMHLLHDVDYPDARIYHIMRFGTYSIEIPLDAPDAAQAQLEAWTADVEAECPAAKALGVSGTGEGIVWACTSPGYALNSRFWFKTKGDKHALTSSSSGGRQRTPATSLAPDVVASVEAFVRDYVSDNRLRQGVNVLAERGLEVTIKQTGAFVQWVTHDIETEEADTLEANASTLCRPIVKKAIATAARAWYLAQLQT</sequence>
<accession>T0QBW8</accession>
<dbReference type="OMA" id="AKIAKPW"/>
<dbReference type="eggNOG" id="ENOG502S6SR">
    <property type="taxonomic scope" value="Eukaryota"/>
</dbReference>
<dbReference type="SUPFAM" id="SSF56091">
    <property type="entry name" value="DNA ligase/mRNA capping enzyme, catalytic domain"/>
    <property type="match status" value="1"/>
</dbReference>
<gene>
    <name evidence="2" type="ORF">SDRG_11207</name>
</gene>
<evidence type="ECO:0000259" key="1">
    <source>
        <dbReference type="Pfam" id="PF09414"/>
    </source>
</evidence>
<protein>
    <recommendedName>
        <fullName evidence="1">RNA ligase domain-containing protein</fullName>
    </recommendedName>
</protein>
<evidence type="ECO:0000313" key="3">
    <source>
        <dbReference type="Proteomes" id="UP000030762"/>
    </source>
</evidence>
<evidence type="ECO:0000313" key="2">
    <source>
        <dbReference type="EMBL" id="EQC31020.1"/>
    </source>
</evidence>
<keyword evidence="3" id="KW-1185">Reference proteome</keyword>